<proteinExistence type="predicted"/>
<keyword evidence="2" id="KW-1185">Reference proteome</keyword>
<dbReference type="Proteomes" id="UP000214646">
    <property type="component" value="Unassembled WGS sequence"/>
</dbReference>
<evidence type="ECO:0000313" key="2">
    <source>
        <dbReference type="Proteomes" id="UP000214646"/>
    </source>
</evidence>
<reference evidence="2" key="1">
    <citation type="submission" date="2017-06" db="EMBL/GenBank/DDBJ databases">
        <title>Genome analysis of Fimbriiglobus ruber SP5, the first member of the order Planctomycetales with confirmed chitinolytic capability.</title>
        <authorList>
            <person name="Ravin N.V."/>
            <person name="Rakitin A.L."/>
            <person name="Ivanova A.A."/>
            <person name="Beletsky A.V."/>
            <person name="Kulichevskaya I.S."/>
            <person name="Mardanov A.V."/>
            <person name="Dedysh S.N."/>
        </authorList>
    </citation>
    <scope>NUCLEOTIDE SEQUENCE [LARGE SCALE GENOMIC DNA]</scope>
    <source>
        <strain evidence="2">SP5</strain>
    </source>
</reference>
<dbReference type="RefSeq" id="WP_088251814.1">
    <property type="nucleotide sequence ID" value="NZ_NIDE01000001.1"/>
</dbReference>
<comment type="caution">
    <text evidence="1">The sequence shown here is derived from an EMBL/GenBank/DDBJ whole genome shotgun (WGS) entry which is preliminary data.</text>
</comment>
<dbReference type="AlphaFoldDB" id="A0A225E737"/>
<dbReference type="EMBL" id="NIDE01000001">
    <property type="protein sequence ID" value="OWK46608.1"/>
    <property type="molecule type" value="Genomic_DNA"/>
</dbReference>
<organism evidence="1 2">
    <name type="scientific">Fimbriiglobus ruber</name>
    <dbReference type="NCBI Taxonomy" id="1908690"/>
    <lineage>
        <taxon>Bacteria</taxon>
        <taxon>Pseudomonadati</taxon>
        <taxon>Planctomycetota</taxon>
        <taxon>Planctomycetia</taxon>
        <taxon>Gemmatales</taxon>
        <taxon>Gemmataceae</taxon>
        <taxon>Fimbriiglobus</taxon>
    </lineage>
</organism>
<gene>
    <name evidence="1" type="ORF">FRUB_00307</name>
</gene>
<evidence type="ECO:0000313" key="1">
    <source>
        <dbReference type="EMBL" id="OWK46608.1"/>
    </source>
</evidence>
<protein>
    <submittedName>
        <fullName evidence="1">Uncharacterized protein</fullName>
    </submittedName>
</protein>
<accession>A0A225E737</accession>
<sequence>MTEVEVEAWVREIIRTVSPHGTFRDEYGFIWGKFLLPDGERVLARLDRTKTRSRWRAEGF</sequence>
<name>A0A225E737_9BACT</name>